<dbReference type="EMBL" id="JH711602">
    <property type="protein sequence ID" value="EIW73912.1"/>
    <property type="molecule type" value="Genomic_DNA"/>
</dbReference>
<feature type="compositionally biased region" description="Basic residues" evidence="1">
    <location>
        <begin position="55"/>
        <end position="71"/>
    </location>
</feature>
<evidence type="ECO:0000256" key="1">
    <source>
        <dbReference type="SAM" id="MobiDB-lite"/>
    </source>
</evidence>
<dbReference type="KEGG" id="cput:CONPUDRAFT_160574"/>
<name>R7SDT1_CONPW</name>
<feature type="region of interest" description="Disordered" evidence="1">
    <location>
        <begin position="751"/>
        <end position="852"/>
    </location>
</feature>
<evidence type="ECO:0000313" key="2">
    <source>
        <dbReference type="EMBL" id="EIW73912.1"/>
    </source>
</evidence>
<gene>
    <name evidence="2" type="ORF">CONPUDRAFT_160574</name>
</gene>
<dbReference type="AlphaFoldDB" id="R7SDT1"/>
<dbReference type="RefSeq" id="XP_007775905.1">
    <property type="nucleotide sequence ID" value="XM_007777715.1"/>
</dbReference>
<feature type="compositionally biased region" description="Acidic residues" evidence="1">
    <location>
        <begin position="158"/>
        <end position="171"/>
    </location>
</feature>
<feature type="region of interest" description="Disordered" evidence="1">
    <location>
        <begin position="1"/>
        <end position="277"/>
    </location>
</feature>
<dbReference type="GeneID" id="19204329"/>
<protein>
    <submittedName>
        <fullName evidence="2">Uncharacterized protein</fullName>
    </submittedName>
</protein>
<dbReference type="Proteomes" id="UP000053558">
    <property type="component" value="Unassembled WGS sequence"/>
</dbReference>
<feature type="compositionally biased region" description="Low complexity" evidence="1">
    <location>
        <begin position="7"/>
        <end position="22"/>
    </location>
</feature>
<feature type="compositionally biased region" description="Pro residues" evidence="1">
    <location>
        <begin position="782"/>
        <end position="794"/>
    </location>
</feature>
<proteinExistence type="predicted"/>
<sequence>MVSTQRTSKAAAKADTPTTTAARRGPDKALPAAPRKQAKGSQARKVIATAASKKATVKGHAAPKRRGRPRKNTRDDDNDDDMVALAEDNGSDDMDVDARGEDEDEDIEDPDMSRLSSLPPSSPIASTRASALSDDEDEKPPPPSQPRNVKARARSPELDEVDDDDDDDEEEFPIKLTARAKENGKGKYKAYVEDVDEDEEEAAQSEDDAGAVFDDDWEEEQANDTDTDKSDDDDDEEPAPKSKTKGKAKANDKPKSTDKGKGKASEAKPSKKKGPLTFEQQAKVAEGGVKVRAILEGLVADTGKSANSLLKVMQVAVRGTRHTSLYNMTNHWAKVNSMFAGDPERTEKVRDFYKKMMADSDPGASVSDRRRKVANARIKEIKATWAKYSKVNVKSAGKTSAVLQDNLDYFAGEAFRASTMDQVEVVGLCINKSLDPSQGSATGWFTGDETLLAVLKEKNINMAGIAKWVASMLYSKTFEAAMQVELPKPFVKVAQAEDERPANPRDQLRSVATGMFYAKYKAAGYTGSQMTYKLIVKSLIKNKICIYNWPMTISERPLGADNFNLNELRHEALWVLCYLWLQQNEPDRLTALSPAEPYKQPSAPDRVGKNPDAHDYQGDLAAPAVEFRPWSKEYARIWDTARLPCRLPLVIAVDKTVLLWVRREGGVVNIRQRIPANSPAAVNPIVPDTLLLNEDEDYVPTSEPEEMPLLLPSKKSATRVALGSNKHGAPHLSRGDIHPSQLRVQAKAVLAPPVNLQTRPSQAPSVRAPSATRSVRSEPGPSARPPPVFLPPVFRPREMQASRYSQDGPVAESSHQAVERQARSSNLRHYQSKYARDQMSHSNLEEEQDDDC</sequence>
<accession>R7SDT1</accession>
<feature type="compositionally biased region" description="Acidic residues" evidence="1">
    <location>
        <begin position="89"/>
        <end position="110"/>
    </location>
</feature>
<organism evidence="2 3">
    <name type="scientific">Coniophora puteana (strain RWD-64-598)</name>
    <name type="common">Brown rot fungus</name>
    <dbReference type="NCBI Taxonomy" id="741705"/>
    <lineage>
        <taxon>Eukaryota</taxon>
        <taxon>Fungi</taxon>
        <taxon>Dikarya</taxon>
        <taxon>Basidiomycota</taxon>
        <taxon>Agaricomycotina</taxon>
        <taxon>Agaricomycetes</taxon>
        <taxon>Agaricomycetidae</taxon>
        <taxon>Boletales</taxon>
        <taxon>Coniophorineae</taxon>
        <taxon>Coniophoraceae</taxon>
        <taxon>Coniophora</taxon>
    </lineage>
</organism>
<feature type="compositionally biased region" description="Basic and acidic residues" evidence="1">
    <location>
        <begin position="249"/>
        <end position="269"/>
    </location>
</feature>
<evidence type="ECO:0000313" key="3">
    <source>
        <dbReference type="Proteomes" id="UP000053558"/>
    </source>
</evidence>
<feature type="compositionally biased region" description="Polar residues" evidence="1">
    <location>
        <begin position="755"/>
        <end position="764"/>
    </location>
</feature>
<feature type="compositionally biased region" description="Acidic residues" evidence="1">
    <location>
        <begin position="193"/>
        <end position="237"/>
    </location>
</feature>
<keyword evidence="3" id="KW-1185">Reference proteome</keyword>
<reference evidence="3" key="1">
    <citation type="journal article" date="2012" name="Science">
        <title>The Paleozoic origin of enzymatic lignin decomposition reconstructed from 31 fungal genomes.</title>
        <authorList>
            <person name="Floudas D."/>
            <person name="Binder M."/>
            <person name="Riley R."/>
            <person name="Barry K."/>
            <person name="Blanchette R.A."/>
            <person name="Henrissat B."/>
            <person name="Martinez A.T."/>
            <person name="Otillar R."/>
            <person name="Spatafora J.W."/>
            <person name="Yadav J.S."/>
            <person name="Aerts A."/>
            <person name="Benoit I."/>
            <person name="Boyd A."/>
            <person name="Carlson A."/>
            <person name="Copeland A."/>
            <person name="Coutinho P.M."/>
            <person name="de Vries R.P."/>
            <person name="Ferreira P."/>
            <person name="Findley K."/>
            <person name="Foster B."/>
            <person name="Gaskell J."/>
            <person name="Glotzer D."/>
            <person name="Gorecki P."/>
            <person name="Heitman J."/>
            <person name="Hesse C."/>
            <person name="Hori C."/>
            <person name="Igarashi K."/>
            <person name="Jurgens J.A."/>
            <person name="Kallen N."/>
            <person name="Kersten P."/>
            <person name="Kohler A."/>
            <person name="Kuees U."/>
            <person name="Kumar T.K.A."/>
            <person name="Kuo A."/>
            <person name="LaButti K."/>
            <person name="Larrondo L.F."/>
            <person name="Lindquist E."/>
            <person name="Ling A."/>
            <person name="Lombard V."/>
            <person name="Lucas S."/>
            <person name="Lundell T."/>
            <person name="Martin R."/>
            <person name="McLaughlin D.J."/>
            <person name="Morgenstern I."/>
            <person name="Morin E."/>
            <person name="Murat C."/>
            <person name="Nagy L.G."/>
            <person name="Nolan M."/>
            <person name="Ohm R.A."/>
            <person name="Patyshakuliyeva A."/>
            <person name="Rokas A."/>
            <person name="Ruiz-Duenas F.J."/>
            <person name="Sabat G."/>
            <person name="Salamov A."/>
            <person name="Samejima M."/>
            <person name="Schmutz J."/>
            <person name="Slot J.C."/>
            <person name="St John F."/>
            <person name="Stenlid J."/>
            <person name="Sun H."/>
            <person name="Sun S."/>
            <person name="Syed K."/>
            <person name="Tsang A."/>
            <person name="Wiebenga A."/>
            <person name="Young D."/>
            <person name="Pisabarro A."/>
            <person name="Eastwood D.C."/>
            <person name="Martin F."/>
            <person name="Cullen D."/>
            <person name="Grigoriev I.V."/>
            <person name="Hibbett D.S."/>
        </authorList>
    </citation>
    <scope>NUCLEOTIDE SEQUENCE [LARGE SCALE GENOMIC DNA]</scope>
    <source>
        <strain evidence="3">RWD-64-598 SS2</strain>
    </source>
</reference>
<feature type="region of interest" description="Disordered" evidence="1">
    <location>
        <begin position="592"/>
        <end position="611"/>
    </location>
</feature>